<protein>
    <recommendedName>
        <fullName evidence="6">rRNA methyltransferase 2, mitochondrial</fullName>
    </recommendedName>
</protein>
<evidence type="ECO:0000256" key="7">
    <source>
        <dbReference type="PIRSR" id="PIRSR005461-1"/>
    </source>
</evidence>
<dbReference type="SUPFAM" id="SSF53335">
    <property type="entry name" value="S-adenosyl-L-methionine-dependent methyltransferases"/>
    <property type="match status" value="1"/>
</dbReference>
<dbReference type="AlphaFoldDB" id="A0A1I7RLM2"/>
<keyword evidence="2" id="KW-0698">rRNA processing</keyword>
<evidence type="ECO:0000313" key="10">
    <source>
        <dbReference type="EMBL" id="CAG9082829.1"/>
    </source>
</evidence>
<dbReference type="GO" id="GO:0005739">
    <property type="term" value="C:mitochondrion"/>
    <property type="evidence" value="ECO:0007669"/>
    <property type="project" value="TreeGrafter"/>
</dbReference>
<reference evidence="13" key="1">
    <citation type="submission" date="2016-11" db="UniProtKB">
        <authorList>
            <consortium name="WormBaseParasite"/>
        </authorList>
    </citation>
    <scope>IDENTIFICATION</scope>
</reference>
<dbReference type="Pfam" id="PF01728">
    <property type="entry name" value="FtsJ"/>
    <property type="match status" value="1"/>
</dbReference>
<feature type="domain" description="Ribosomal RNA methyltransferase FtsJ" evidence="8">
    <location>
        <begin position="41"/>
        <end position="223"/>
    </location>
</feature>
<dbReference type="InterPro" id="IPR015507">
    <property type="entry name" value="rRNA-MeTfrase_E"/>
</dbReference>
<dbReference type="WBParaSite" id="BXY_0160700.1">
    <property type="protein sequence ID" value="BXY_0160700.1"/>
    <property type="gene ID" value="BXY_0160700"/>
</dbReference>
<gene>
    <name evidence="9" type="ORF">BXYJ_LOCUS1006</name>
</gene>
<evidence type="ECO:0000256" key="1">
    <source>
        <dbReference type="ARBA" id="ARBA00009258"/>
    </source>
</evidence>
<evidence type="ECO:0000256" key="6">
    <source>
        <dbReference type="ARBA" id="ARBA00041184"/>
    </source>
</evidence>
<reference evidence="10" key="2">
    <citation type="submission" date="2020-08" db="EMBL/GenBank/DDBJ databases">
        <authorList>
            <person name="Kikuchi T."/>
        </authorList>
    </citation>
    <scope>NUCLEOTIDE SEQUENCE</scope>
    <source>
        <strain evidence="9">Ka4C1</strain>
    </source>
</reference>
<keyword evidence="5 7" id="KW-0949">S-adenosyl-L-methionine</keyword>
<evidence type="ECO:0000313" key="11">
    <source>
        <dbReference type="Proteomes" id="UP000095284"/>
    </source>
</evidence>
<keyword evidence="12" id="KW-1185">Reference proteome</keyword>
<feature type="active site" description="Proton acceptor" evidence="7">
    <location>
        <position position="181"/>
    </location>
</feature>
<proteinExistence type="inferred from homology"/>
<dbReference type="PANTHER" id="PTHR10920:SF18">
    <property type="entry name" value="RRNA METHYLTRANSFERASE 2, MITOCHONDRIAL"/>
    <property type="match status" value="1"/>
</dbReference>
<dbReference type="InterPro" id="IPR029063">
    <property type="entry name" value="SAM-dependent_MTases_sf"/>
</dbReference>
<dbReference type="PIRSF" id="PIRSF005461">
    <property type="entry name" value="23S_rRNA_mtase"/>
    <property type="match status" value="1"/>
</dbReference>
<dbReference type="InterPro" id="IPR002877">
    <property type="entry name" value="RNA_MeTrfase_FtsJ_dom"/>
</dbReference>
<dbReference type="PANTHER" id="PTHR10920">
    <property type="entry name" value="RIBOSOMAL RNA METHYLTRANSFERASE"/>
    <property type="match status" value="1"/>
</dbReference>
<dbReference type="EMBL" id="CAJFCV020000001">
    <property type="protein sequence ID" value="CAG9082829.1"/>
    <property type="molecule type" value="Genomic_DNA"/>
</dbReference>
<name>A0A1I7RLM2_BURXY</name>
<keyword evidence="4" id="KW-0808">Transferase</keyword>
<evidence type="ECO:0000313" key="13">
    <source>
        <dbReference type="WBParaSite" id="BXY_0160700.1"/>
    </source>
</evidence>
<dbReference type="InterPro" id="IPR050082">
    <property type="entry name" value="RNA_methyltr_RlmE"/>
</dbReference>
<dbReference type="Proteomes" id="UP000582659">
    <property type="component" value="Unassembled WGS sequence"/>
</dbReference>
<evidence type="ECO:0000313" key="12">
    <source>
        <dbReference type="Proteomes" id="UP000659654"/>
    </source>
</evidence>
<evidence type="ECO:0000313" key="9">
    <source>
        <dbReference type="EMBL" id="CAD5208770.1"/>
    </source>
</evidence>
<dbReference type="GO" id="GO:0008650">
    <property type="term" value="F:rRNA (uridine-2'-O-)-methyltransferase activity"/>
    <property type="evidence" value="ECO:0007669"/>
    <property type="project" value="TreeGrafter"/>
</dbReference>
<accession>A0A1I7RLM2</accession>
<evidence type="ECO:0000256" key="3">
    <source>
        <dbReference type="ARBA" id="ARBA00022603"/>
    </source>
</evidence>
<comment type="similarity">
    <text evidence="1">Belongs to the class I-like SAM-binding methyltransferase superfamily. RNA methyltransferase RlmE family.</text>
</comment>
<dbReference type="EMBL" id="CAJFDI010000001">
    <property type="protein sequence ID" value="CAD5208770.1"/>
    <property type="molecule type" value="Genomic_DNA"/>
</dbReference>
<dbReference type="SMR" id="A0A1I7RLM2"/>
<keyword evidence="3" id="KW-0489">Methyltransferase</keyword>
<organism evidence="11 13">
    <name type="scientific">Bursaphelenchus xylophilus</name>
    <name type="common">Pinewood nematode worm</name>
    <name type="synonym">Aphelenchoides xylophilus</name>
    <dbReference type="NCBI Taxonomy" id="6326"/>
    <lineage>
        <taxon>Eukaryota</taxon>
        <taxon>Metazoa</taxon>
        <taxon>Ecdysozoa</taxon>
        <taxon>Nematoda</taxon>
        <taxon>Chromadorea</taxon>
        <taxon>Rhabditida</taxon>
        <taxon>Tylenchina</taxon>
        <taxon>Tylenchomorpha</taxon>
        <taxon>Aphelenchoidea</taxon>
        <taxon>Aphelenchoididae</taxon>
        <taxon>Bursaphelenchus</taxon>
    </lineage>
</organism>
<sequence>MKISSLSRYSTGIRSKNRKIRDYLDRQLNDEFAKLAREHSYRARSAFKLLEIQNRWKIFEKGNTVLDVGAAPGSWSQVAYDCVQPTGYVLGVDLQPLKPLDGVEFLSKADIQNPSVQKAIIKRLGDRPVDCLISDMAPSPTGSRTADHERIIDLCETVVDLIRPENESKLKISDKFVFLCKIWDGHRKIEFTKKLEKLFDNVRCIKPEASRSDSAEIFVLARRNK</sequence>
<evidence type="ECO:0000259" key="8">
    <source>
        <dbReference type="Pfam" id="PF01728"/>
    </source>
</evidence>
<dbReference type="eggNOG" id="KOG4589">
    <property type="taxonomic scope" value="Eukaryota"/>
</dbReference>
<evidence type="ECO:0000256" key="4">
    <source>
        <dbReference type="ARBA" id="ARBA00022679"/>
    </source>
</evidence>
<evidence type="ECO:0000256" key="2">
    <source>
        <dbReference type="ARBA" id="ARBA00022552"/>
    </source>
</evidence>
<dbReference type="HAMAP" id="MF_01547">
    <property type="entry name" value="RNA_methyltr_E"/>
    <property type="match status" value="1"/>
</dbReference>
<dbReference type="Proteomes" id="UP000659654">
    <property type="component" value="Unassembled WGS sequence"/>
</dbReference>
<evidence type="ECO:0000256" key="5">
    <source>
        <dbReference type="ARBA" id="ARBA00022691"/>
    </source>
</evidence>
<dbReference type="OrthoDB" id="20105at2759"/>
<dbReference type="Gene3D" id="3.40.50.150">
    <property type="entry name" value="Vaccinia Virus protein VP39"/>
    <property type="match status" value="1"/>
</dbReference>
<dbReference type="Proteomes" id="UP000095284">
    <property type="component" value="Unplaced"/>
</dbReference>